<evidence type="ECO:0000256" key="5">
    <source>
        <dbReference type="ARBA" id="ARBA00023136"/>
    </source>
</evidence>
<accession>T1G132</accession>
<feature type="binding site" evidence="6">
    <location>
        <position position="256"/>
    </location>
    <ligand>
        <name>Zn(2+)</name>
        <dbReference type="ChEBI" id="CHEBI:29105"/>
    </ligand>
</feature>
<feature type="transmembrane region" description="Helical" evidence="7">
    <location>
        <begin position="130"/>
        <end position="150"/>
    </location>
</feature>
<evidence type="ECO:0000313" key="10">
    <source>
        <dbReference type="Proteomes" id="UP000015101"/>
    </source>
</evidence>
<dbReference type="EnsemblMetazoa" id="HelroT72643">
    <property type="protein sequence ID" value="HelroP72643"/>
    <property type="gene ID" value="HelroG72643"/>
</dbReference>
<evidence type="ECO:0000313" key="9">
    <source>
        <dbReference type="EnsemblMetazoa" id="HelroP72643"/>
    </source>
</evidence>
<reference evidence="8 10" key="2">
    <citation type="journal article" date="2013" name="Nature">
        <title>Insights into bilaterian evolution from three spiralian genomes.</title>
        <authorList>
            <person name="Simakov O."/>
            <person name="Marletaz F."/>
            <person name="Cho S.J."/>
            <person name="Edsinger-Gonzales E."/>
            <person name="Havlak P."/>
            <person name="Hellsten U."/>
            <person name="Kuo D.H."/>
            <person name="Larsson T."/>
            <person name="Lv J."/>
            <person name="Arendt D."/>
            <person name="Savage R."/>
            <person name="Osoegawa K."/>
            <person name="de Jong P."/>
            <person name="Grimwood J."/>
            <person name="Chapman J.A."/>
            <person name="Shapiro H."/>
            <person name="Aerts A."/>
            <person name="Otillar R.P."/>
            <person name="Terry A.Y."/>
            <person name="Boore J.L."/>
            <person name="Grigoriev I.V."/>
            <person name="Lindberg D.R."/>
            <person name="Seaver E.C."/>
            <person name="Weisblat D.A."/>
            <person name="Putnam N.H."/>
            <person name="Rokhsar D.S."/>
        </authorList>
    </citation>
    <scope>NUCLEOTIDE SEQUENCE</scope>
</reference>
<sequence>MVNSTFDPNTNISLCKYRSLPVFLKDNPYIVNGYRPILSVPLCVKSIFIWSNEFINIWSHLLGFLIFFLLTLHHVLFVPSSIVKFQDRFVIICGMLCYQASVCLICSASFHIFKCHSPEMYRKFLNIDLFGISLGLVGCYFPGLYLGFLCFQSWQNLYMFLLVLILMALFYWHWNLGALDSQKFDFVNNNSFVVPSIHWVYLNGGLGSAFVQEFGLKIMILYILLALAFSFYISKFPERFFPGRFDYVGSSHQLWHIFIFLSFLWWYDCGVKLSMQLSTNENC</sequence>
<dbReference type="EMBL" id="AMQM01002645">
    <property type="status" value="NOT_ANNOTATED_CDS"/>
    <property type="molecule type" value="Genomic_DNA"/>
</dbReference>
<feature type="transmembrane region" description="Helical" evidence="7">
    <location>
        <begin position="214"/>
        <end position="233"/>
    </location>
</feature>
<keyword evidence="3 7" id="KW-0812">Transmembrane</keyword>
<name>T1G132_HELRO</name>
<evidence type="ECO:0000256" key="2">
    <source>
        <dbReference type="ARBA" id="ARBA00007018"/>
    </source>
</evidence>
<evidence type="ECO:0000256" key="1">
    <source>
        <dbReference type="ARBA" id="ARBA00004141"/>
    </source>
</evidence>
<feature type="binding site" evidence="6">
    <location>
        <position position="111"/>
    </location>
    <ligand>
        <name>Zn(2+)</name>
        <dbReference type="ChEBI" id="CHEBI:29105"/>
    </ligand>
</feature>
<reference evidence="10" key="1">
    <citation type="submission" date="2012-12" db="EMBL/GenBank/DDBJ databases">
        <authorList>
            <person name="Hellsten U."/>
            <person name="Grimwood J."/>
            <person name="Chapman J.A."/>
            <person name="Shapiro H."/>
            <person name="Aerts A."/>
            <person name="Otillar R.P."/>
            <person name="Terry A.Y."/>
            <person name="Boore J.L."/>
            <person name="Simakov O."/>
            <person name="Marletaz F."/>
            <person name="Cho S.-J."/>
            <person name="Edsinger-Gonzales E."/>
            <person name="Havlak P."/>
            <person name="Kuo D.-H."/>
            <person name="Larsson T."/>
            <person name="Lv J."/>
            <person name="Arendt D."/>
            <person name="Savage R."/>
            <person name="Osoegawa K."/>
            <person name="de Jong P."/>
            <person name="Lindberg D.R."/>
            <person name="Seaver E.C."/>
            <person name="Weisblat D.A."/>
            <person name="Putnam N.H."/>
            <person name="Grigoriev I.V."/>
            <person name="Rokhsar D.S."/>
        </authorList>
    </citation>
    <scope>NUCLEOTIDE SEQUENCE</scope>
</reference>
<dbReference type="InterPro" id="IPR004254">
    <property type="entry name" value="AdipoR/HlyIII-related"/>
</dbReference>
<dbReference type="HOGENOM" id="CLU_023075_0_0_1"/>
<feature type="transmembrane region" description="Helical" evidence="7">
    <location>
        <begin position="57"/>
        <end position="77"/>
    </location>
</feature>
<feature type="transmembrane region" description="Helical" evidence="7">
    <location>
        <begin position="245"/>
        <end position="267"/>
    </location>
</feature>
<evidence type="ECO:0000256" key="7">
    <source>
        <dbReference type="SAM" id="Phobius"/>
    </source>
</evidence>
<dbReference type="FunCoup" id="T1G132">
    <property type="interactions" value="293"/>
</dbReference>
<organism evidence="9 10">
    <name type="scientific">Helobdella robusta</name>
    <name type="common">Californian leech</name>
    <dbReference type="NCBI Taxonomy" id="6412"/>
    <lineage>
        <taxon>Eukaryota</taxon>
        <taxon>Metazoa</taxon>
        <taxon>Spiralia</taxon>
        <taxon>Lophotrochozoa</taxon>
        <taxon>Annelida</taxon>
        <taxon>Clitellata</taxon>
        <taxon>Hirudinea</taxon>
        <taxon>Rhynchobdellida</taxon>
        <taxon>Glossiphoniidae</taxon>
        <taxon>Helobdella</taxon>
    </lineage>
</organism>
<evidence type="ECO:0000256" key="3">
    <source>
        <dbReference type="ARBA" id="ARBA00022692"/>
    </source>
</evidence>
<dbReference type="OMA" id="HSQPCPD"/>
<evidence type="ECO:0000313" key="8">
    <source>
        <dbReference type="EMBL" id="ESO10566.1"/>
    </source>
</evidence>
<feature type="transmembrane region" description="Helical" evidence="7">
    <location>
        <begin position="89"/>
        <end position="110"/>
    </location>
</feature>
<proteinExistence type="inferred from homology"/>
<keyword evidence="5 7" id="KW-0472">Membrane</keyword>
<feature type="transmembrane region" description="Helical" evidence="7">
    <location>
        <begin position="157"/>
        <end position="174"/>
    </location>
</feature>
<dbReference type="GeneID" id="20214780"/>
<dbReference type="PANTHER" id="PTHR20855">
    <property type="entry name" value="ADIPOR/PROGESTIN RECEPTOR-RELATED"/>
    <property type="match status" value="1"/>
</dbReference>
<dbReference type="AlphaFoldDB" id="T1G132"/>
<dbReference type="Pfam" id="PF03006">
    <property type="entry name" value="HlyIII"/>
    <property type="match status" value="1"/>
</dbReference>
<gene>
    <name evidence="9" type="primary">20214780</name>
    <name evidence="8" type="ORF">HELRODRAFT_72643</name>
</gene>
<dbReference type="Proteomes" id="UP000015101">
    <property type="component" value="Unassembled WGS sequence"/>
</dbReference>
<dbReference type="STRING" id="6412.T1G132"/>
<dbReference type="PANTHER" id="PTHR20855:SF15">
    <property type="entry name" value="PROGESTIN AND ADIPOQ RECEPTOR FAMILY MEMBER 3"/>
    <property type="match status" value="1"/>
</dbReference>
<evidence type="ECO:0000256" key="4">
    <source>
        <dbReference type="ARBA" id="ARBA00022989"/>
    </source>
</evidence>
<keyword evidence="4 7" id="KW-1133">Transmembrane helix</keyword>
<dbReference type="CTD" id="20214780"/>
<dbReference type="GO" id="GO:0034067">
    <property type="term" value="P:protein localization to Golgi apparatus"/>
    <property type="evidence" value="ECO:0000318"/>
    <property type="project" value="GO_Central"/>
</dbReference>
<dbReference type="GO" id="GO:0005794">
    <property type="term" value="C:Golgi apparatus"/>
    <property type="evidence" value="ECO:0000318"/>
    <property type="project" value="GO_Central"/>
</dbReference>
<reference evidence="9" key="3">
    <citation type="submission" date="2015-06" db="UniProtKB">
        <authorList>
            <consortium name="EnsemblMetazoa"/>
        </authorList>
    </citation>
    <scope>IDENTIFICATION</scope>
</reference>
<keyword evidence="6" id="KW-0479">Metal-binding</keyword>
<dbReference type="OrthoDB" id="529367at2759"/>
<dbReference type="KEGG" id="hro:HELRODRAFT_72643"/>
<comment type="similarity">
    <text evidence="2">Belongs to the ADIPOR family.</text>
</comment>
<dbReference type="RefSeq" id="XP_009010835.1">
    <property type="nucleotide sequence ID" value="XM_009012587.1"/>
</dbReference>
<dbReference type="GO" id="GO:0046872">
    <property type="term" value="F:metal ion binding"/>
    <property type="evidence" value="ECO:0007669"/>
    <property type="project" value="UniProtKB-KW"/>
</dbReference>
<comment type="subcellular location">
    <subcellularLocation>
        <location evidence="1">Membrane</location>
        <topology evidence="1">Multi-pass membrane protein</topology>
    </subcellularLocation>
</comment>
<protein>
    <submittedName>
        <fullName evidence="8 9">Uncharacterized protein</fullName>
    </submittedName>
</protein>
<keyword evidence="10" id="KW-1185">Reference proteome</keyword>
<dbReference type="GO" id="GO:0016020">
    <property type="term" value="C:membrane"/>
    <property type="evidence" value="ECO:0007669"/>
    <property type="project" value="UniProtKB-SubCell"/>
</dbReference>
<dbReference type="eggNOG" id="KOG0748">
    <property type="taxonomic scope" value="Eukaryota"/>
</dbReference>
<dbReference type="InParanoid" id="T1G132"/>
<dbReference type="EMBL" id="KB095858">
    <property type="protein sequence ID" value="ESO10566.1"/>
    <property type="molecule type" value="Genomic_DNA"/>
</dbReference>
<keyword evidence="6" id="KW-0862">Zinc</keyword>
<evidence type="ECO:0000256" key="6">
    <source>
        <dbReference type="PIRSR" id="PIRSR604254-1"/>
    </source>
</evidence>
<feature type="binding site" evidence="6">
    <location>
        <position position="252"/>
    </location>
    <ligand>
        <name>Zn(2+)</name>
        <dbReference type="ChEBI" id="CHEBI:29105"/>
    </ligand>
</feature>